<evidence type="ECO:0000313" key="3">
    <source>
        <dbReference type="Proteomes" id="UP000554482"/>
    </source>
</evidence>
<name>A0A7J6WGT2_THATH</name>
<dbReference type="EMBL" id="JABWDY010015708">
    <property type="protein sequence ID" value="KAF5196646.1"/>
    <property type="molecule type" value="Genomic_DNA"/>
</dbReference>
<evidence type="ECO:0000313" key="2">
    <source>
        <dbReference type="EMBL" id="KAF5196646.1"/>
    </source>
</evidence>
<evidence type="ECO:0000256" key="1">
    <source>
        <dbReference type="SAM" id="SignalP"/>
    </source>
</evidence>
<keyword evidence="1" id="KW-0732">Signal</keyword>
<keyword evidence="3" id="KW-1185">Reference proteome</keyword>
<dbReference type="OrthoDB" id="10374156at2759"/>
<evidence type="ECO:0008006" key="4">
    <source>
        <dbReference type="Google" id="ProtNLM"/>
    </source>
</evidence>
<dbReference type="AlphaFoldDB" id="A0A7J6WGT2"/>
<gene>
    <name evidence="2" type="ORF">FRX31_013767</name>
</gene>
<proteinExistence type="predicted"/>
<feature type="chain" id="PRO_5029901643" description="Thionin-like protein" evidence="1">
    <location>
        <begin position="24"/>
        <end position="94"/>
    </location>
</feature>
<protein>
    <recommendedName>
        <fullName evidence="4">Thionin-like protein</fullName>
    </recommendedName>
</protein>
<sequence length="94" mass="9792">MAAVRNMITVMLFVVLLSACSEARTVNFQDTPALCFGMCATNVFTCMTNCALKGTEALSCALKCNTDNADCIAKCPGNTPPFSAPGVPVPAPVK</sequence>
<accession>A0A7J6WGT2</accession>
<reference evidence="2 3" key="1">
    <citation type="submission" date="2020-06" db="EMBL/GenBank/DDBJ databases">
        <title>Transcriptomic and genomic resources for Thalictrum thalictroides and T. hernandezii: Facilitating candidate gene discovery in an emerging model plant lineage.</title>
        <authorList>
            <person name="Arias T."/>
            <person name="Riano-Pachon D.M."/>
            <person name="Di Stilio V.S."/>
        </authorList>
    </citation>
    <scope>NUCLEOTIDE SEQUENCE [LARGE SCALE GENOMIC DNA]</scope>
    <source>
        <strain evidence="3">cv. WT478/WT964</strain>
        <tissue evidence="2">Leaves</tissue>
    </source>
</reference>
<comment type="caution">
    <text evidence="2">The sequence shown here is derived from an EMBL/GenBank/DDBJ whole genome shotgun (WGS) entry which is preliminary data.</text>
</comment>
<organism evidence="2 3">
    <name type="scientific">Thalictrum thalictroides</name>
    <name type="common">Rue-anemone</name>
    <name type="synonym">Anemone thalictroides</name>
    <dbReference type="NCBI Taxonomy" id="46969"/>
    <lineage>
        <taxon>Eukaryota</taxon>
        <taxon>Viridiplantae</taxon>
        <taxon>Streptophyta</taxon>
        <taxon>Embryophyta</taxon>
        <taxon>Tracheophyta</taxon>
        <taxon>Spermatophyta</taxon>
        <taxon>Magnoliopsida</taxon>
        <taxon>Ranunculales</taxon>
        <taxon>Ranunculaceae</taxon>
        <taxon>Thalictroideae</taxon>
        <taxon>Thalictrum</taxon>
    </lineage>
</organism>
<dbReference type="PROSITE" id="PS51257">
    <property type="entry name" value="PROKAR_LIPOPROTEIN"/>
    <property type="match status" value="1"/>
</dbReference>
<dbReference type="Proteomes" id="UP000554482">
    <property type="component" value="Unassembled WGS sequence"/>
</dbReference>
<feature type="signal peptide" evidence="1">
    <location>
        <begin position="1"/>
        <end position="23"/>
    </location>
</feature>